<comment type="caution">
    <text evidence="1">The sequence shown here is derived from an EMBL/GenBank/DDBJ whole genome shotgun (WGS) entry which is preliminary data.</text>
</comment>
<protein>
    <submittedName>
        <fullName evidence="1">Uncharacterized protein</fullName>
    </submittedName>
</protein>
<evidence type="ECO:0000313" key="1">
    <source>
        <dbReference type="EMBL" id="KAK6618161.1"/>
    </source>
</evidence>
<accession>A0ABR1AF96</accession>
<evidence type="ECO:0000313" key="2">
    <source>
        <dbReference type="Proteomes" id="UP001359485"/>
    </source>
</evidence>
<dbReference type="Proteomes" id="UP001359485">
    <property type="component" value="Unassembled WGS sequence"/>
</dbReference>
<gene>
    <name evidence="1" type="ORF">RUM44_002612</name>
</gene>
<dbReference type="EMBL" id="JAWJWF010000050">
    <property type="protein sequence ID" value="KAK6618161.1"/>
    <property type="molecule type" value="Genomic_DNA"/>
</dbReference>
<proteinExistence type="predicted"/>
<name>A0ABR1AF96_POLSC</name>
<reference evidence="1 2" key="1">
    <citation type="submission" date="2023-09" db="EMBL/GenBank/DDBJ databases">
        <title>Genomes of two closely related lineages of the louse Polyplax serrata with different host specificities.</title>
        <authorList>
            <person name="Martinu J."/>
            <person name="Tarabai H."/>
            <person name="Stefka J."/>
            <person name="Hypsa V."/>
        </authorList>
    </citation>
    <scope>NUCLEOTIDE SEQUENCE [LARGE SCALE GENOMIC DNA]</scope>
    <source>
        <strain evidence="1">98ZLc_SE</strain>
    </source>
</reference>
<keyword evidence="2" id="KW-1185">Reference proteome</keyword>
<organism evidence="1 2">
    <name type="scientific">Polyplax serrata</name>
    <name type="common">Common mouse louse</name>
    <dbReference type="NCBI Taxonomy" id="468196"/>
    <lineage>
        <taxon>Eukaryota</taxon>
        <taxon>Metazoa</taxon>
        <taxon>Ecdysozoa</taxon>
        <taxon>Arthropoda</taxon>
        <taxon>Hexapoda</taxon>
        <taxon>Insecta</taxon>
        <taxon>Pterygota</taxon>
        <taxon>Neoptera</taxon>
        <taxon>Paraneoptera</taxon>
        <taxon>Psocodea</taxon>
        <taxon>Troctomorpha</taxon>
        <taxon>Phthiraptera</taxon>
        <taxon>Anoplura</taxon>
        <taxon>Polyplacidae</taxon>
        <taxon>Polyplax</taxon>
    </lineage>
</organism>
<sequence length="143" mass="16053">MEVCCPKENRKRKKPTRDIQFAQIRVILKGLCFPSVYNDDLRRTSDLQIVHFRLTTRDALPVVLDGFRTEISPPSGSSNFNLKFLSGLNAAPLKGEDSYGIPFLQVPVVDTCDFSNSKIDEIKVSLSSCHHLRNLGILETSDT</sequence>